<comment type="caution">
    <text evidence="11">The sequence shown here is derived from an EMBL/GenBank/DDBJ whole genome shotgun (WGS) entry which is preliminary data.</text>
</comment>
<reference evidence="11" key="2">
    <citation type="submission" date="2022-08" db="EMBL/GenBank/DDBJ databases">
        <title>Novel sulphate-reducing endosymbionts in the free-living metamonad Anaeramoeba.</title>
        <authorList>
            <person name="Jerlstrom-Hultqvist J."/>
            <person name="Cepicka I."/>
            <person name="Gallot-Lavallee L."/>
            <person name="Salas-Leiva D."/>
            <person name="Curtis B.A."/>
            <person name="Zahonova K."/>
            <person name="Pipaliya S."/>
            <person name="Dacks J."/>
            <person name="Roger A.J."/>
        </authorList>
    </citation>
    <scope>NUCLEOTIDE SEQUENCE</scope>
    <source>
        <strain evidence="11">Busselton2</strain>
    </source>
</reference>
<keyword evidence="6" id="KW-0653">Protein transport</keyword>
<evidence type="ECO:0000256" key="4">
    <source>
        <dbReference type="ARBA" id="ARBA00022475"/>
    </source>
</evidence>
<dbReference type="PANTHER" id="PTHR47980">
    <property type="entry name" value="LD44762P"/>
    <property type="match status" value="1"/>
</dbReference>
<keyword evidence="3" id="KW-0813">Transport</keyword>
<evidence type="ECO:0000313" key="11">
    <source>
        <dbReference type="EMBL" id="KAJ3426783.1"/>
    </source>
</evidence>
<proteinExistence type="inferred from homology"/>
<dbReference type="PROSITE" id="PS51421">
    <property type="entry name" value="RAS"/>
    <property type="match status" value="1"/>
</dbReference>
<dbReference type="SMART" id="SM00174">
    <property type="entry name" value="RHO"/>
    <property type="match status" value="1"/>
</dbReference>
<dbReference type="SUPFAM" id="SSF52540">
    <property type="entry name" value="P-loop containing nucleoside triphosphate hydrolases"/>
    <property type="match status" value="1"/>
</dbReference>
<name>A0AAV7YGU1_9EUKA</name>
<dbReference type="Pfam" id="PF00071">
    <property type="entry name" value="Ras"/>
    <property type="match status" value="1"/>
</dbReference>
<dbReference type="NCBIfam" id="TIGR00231">
    <property type="entry name" value="small_GTP"/>
    <property type="match status" value="1"/>
</dbReference>
<evidence type="ECO:0000256" key="3">
    <source>
        <dbReference type="ARBA" id="ARBA00022448"/>
    </source>
</evidence>
<evidence type="ECO:0000256" key="1">
    <source>
        <dbReference type="ARBA" id="ARBA00004342"/>
    </source>
</evidence>
<dbReference type="EMBL" id="JAOAOG010000271">
    <property type="protein sequence ID" value="KAJ6234332.1"/>
    <property type="molecule type" value="Genomic_DNA"/>
</dbReference>
<evidence type="ECO:0000313" key="12">
    <source>
        <dbReference type="EMBL" id="KAJ6234332.1"/>
    </source>
</evidence>
<dbReference type="SMART" id="SM00173">
    <property type="entry name" value="RAS"/>
    <property type="match status" value="1"/>
</dbReference>
<gene>
    <name evidence="11" type="ORF">M0812_26351</name>
    <name evidence="12" type="ORF">M0813_04135</name>
</gene>
<keyword evidence="5" id="KW-0547">Nucleotide-binding</keyword>
<dbReference type="Proteomes" id="UP001150062">
    <property type="component" value="Unassembled WGS sequence"/>
</dbReference>
<dbReference type="PROSITE" id="PS51420">
    <property type="entry name" value="RHO"/>
    <property type="match status" value="1"/>
</dbReference>
<comment type="similarity">
    <text evidence="2">Belongs to the small GTPase superfamily. Rab family.</text>
</comment>
<keyword evidence="7" id="KW-0342">GTP-binding</keyword>
<keyword evidence="10" id="KW-0636">Prenylation</keyword>
<dbReference type="CDD" id="cd01867">
    <property type="entry name" value="Rab8_Rab10_Rab13_like"/>
    <property type="match status" value="1"/>
</dbReference>
<evidence type="ECO:0000256" key="10">
    <source>
        <dbReference type="ARBA" id="ARBA00023289"/>
    </source>
</evidence>
<dbReference type="SMART" id="SM00177">
    <property type="entry name" value="ARF"/>
    <property type="match status" value="1"/>
</dbReference>
<dbReference type="GO" id="GO:0005886">
    <property type="term" value="C:plasma membrane"/>
    <property type="evidence" value="ECO:0007669"/>
    <property type="project" value="UniProtKB-SubCell"/>
</dbReference>
<dbReference type="Proteomes" id="UP001146793">
    <property type="component" value="Unassembled WGS sequence"/>
</dbReference>
<reference evidence="12" key="1">
    <citation type="submission" date="2022-08" db="EMBL/GenBank/DDBJ databases">
        <title>Novel sulfate-reducing endosymbionts in the free-living metamonad Anaeramoeba.</title>
        <authorList>
            <person name="Jerlstrom-Hultqvist J."/>
            <person name="Cepicka I."/>
            <person name="Gallot-Lavallee L."/>
            <person name="Salas-Leiva D."/>
            <person name="Curtis B.A."/>
            <person name="Zahonova K."/>
            <person name="Pipaliya S."/>
            <person name="Dacks J."/>
            <person name="Roger A.J."/>
        </authorList>
    </citation>
    <scope>NUCLEOTIDE SEQUENCE</scope>
    <source>
        <strain evidence="12">Schooner1</strain>
    </source>
</reference>
<dbReference type="InterPro" id="IPR050305">
    <property type="entry name" value="Small_GTPase_Rab"/>
</dbReference>
<dbReference type="AlphaFoldDB" id="A0AAV7YGU1"/>
<dbReference type="GO" id="GO:0005525">
    <property type="term" value="F:GTP binding"/>
    <property type="evidence" value="ECO:0007669"/>
    <property type="project" value="UniProtKB-KW"/>
</dbReference>
<evidence type="ECO:0000256" key="5">
    <source>
        <dbReference type="ARBA" id="ARBA00022741"/>
    </source>
</evidence>
<protein>
    <submittedName>
        <fullName evidence="11">Rab gtpase</fullName>
    </submittedName>
</protein>
<sequence>MSKMNNYDYLIKLLMIGDSGVGKSSLLLRFAEDSFTPSFITTIGIDFKIRNIEMDGKKIRIQVWDTAGQERFRTITTAYYRGAMGILLVYDVTNEKSFINVRNWIKNIETHASENVCKMLIANKADLTTERAVNDKRGEELANEYGIPFYATSAKTNMNVDESFLELTRVVKQNLFDNSQVETTTIENSVNLSEKPKRSGGGCC</sequence>
<dbReference type="GO" id="GO:0003924">
    <property type="term" value="F:GTPase activity"/>
    <property type="evidence" value="ECO:0007669"/>
    <property type="project" value="InterPro"/>
</dbReference>
<keyword evidence="9" id="KW-0449">Lipoprotein</keyword>
<evidence type="ECO:0000313" key="13">
    <source>
        <dbReference type="Proteomes" id="UP001146793"/>
    </source>
</evidence>
<dbReference type="SMART" id="SM00175">
    <property type="entry name" value="RAB"/>
    <property type="match status" value="1"/>
</dbReference>
<evidence type="ECO:0000256" key="9">
    <source>
        <dbReference type="ARBA" id="ARBA00023288"/>
    </source>
</evidence>
<comment type="subcellular location">
    <subcellularLocation>
        <location evidence="1">Cell membrane</location>
        <topology evidence="1">Lipid-anchor</topology>
        <orientation evidence="1">Cytoplasmic side</orientation>
    </subcellularLocation>
</comment>
<evidence type="ECO:0000256" key="7">
    <source>
        <dbReference type="ARBA" id="ARBA00023134"/>
    </source>
</evidence>
<dbReference type="EMBL" id="JANTQA010000063">
    <property type="protein sequence ID" value="KAJ3426783.1"/>
    <property type="molecule type" value="Genomic_DNA"/>
</dbReference>
<organism evidence="11 13">
    <name type="scientific">Anaeramoeba flamelloides</name>
    <dbReference type="NCBI Taxonomy" id="1746091"/>
    <lineage>
        <taxon>Eukaryota</taxon>
        <taxon>Metamonada</taxon>
        <taxon>Anaeramoebidae</taxon>
        <taxon>Anaeramoeba</taxon>
    </lineage>
</organism>
<dbReference type="PRINTS" id="PR00449">
    <property type="entry name" value="RASTRNSFRMNG"/>
</dbReference>
<dbReference type="FunFam" id="3.40.50.300:FF:000363">
    <property type="entry name" value="Secretion related GTPase srgA"/>
    <property type="match status" value="1"/>
</dbReference>
<dbReference type="PROSITE" id="PS51419">
    <property type="entry name" value="RAB"/>
    <property type="match status" value="1"/>
</dbReference>
<evidence type="ECO:0000256" key="8">
    <source>
        <dbReference type="ARBA" id="ARBA00023136"/>
    </source>
</evidence>
<dbReference type="SMART" id="SM00176">
    <property type="entry name" value="RAN"/>
    <property type="match status" value="1"/>
</dbReference>
<evidence type="ECO:0000256" key="6">
    <source>
        <dbReference type="ARBA" id="ARBA00022927"/>
    </source>
</evidence>
<keyword evidence="4" id="KW-1003">Cell membrane</keyword>
<accession>A0AAV7YGU1</accession>
<keyword evidence="14" id="KW-1185">Reference proteome</keyword>
<dbReference type="InterPro" id="IPR005225">
    <property type="entry name" value="Small_GTP-bd"/>
</dbReference>
<dbReference type="GO" id="GO:0015031">
    <property type="term" value="P:protein transport"/>
    <property type="evidence" value="ECO:0007669"/>
    <property type="project" value="UniProtKB-KW"/>
</dbReference>
<keyword evidence="8" id="KW-0472">Membrane</keyword>
<dbReference type="InterPro" id="IPR001806">
    <property type="entry name" value="Small_GTPase"/>
</dbReference>
<dbReference type="InterPro" id="IPR027417">
    <property type="entry name" value="P-loop_NTPase"/>
</dbReference>
<dbReference type="Gene3D" id="3.40.50.300">
    <property type="entry name" value="P-loop containing nucleotide triphosphate hydrolases"/>
    <property type="match status" value="1"/>
</dbReference>
<evidence type="ECO:0000313" key="14">
    <source>
        <dbReference type="Proteomes" id="UP001150062"/>
    </source>
</evidence>
<evidence type="ECO:0000256" key="2">
    <source>
        <dbReference type="ARBA" id="ARBA00006270"/>
    </source>
</evidence>